<evidence type="ECO:0000259" key="5">
    <source>
        <dbReference type="Pfam" id="PF21365"/>
    </source>
</evidence>
<feature type="domain" description="Glycosyl hydrolase family 31 C-terminal" evidence="5">
    <location>
        <begin position="593"/>
        <end position="678"/>
    </location>
</feature>
<proteinExistence type="inferred from homology"/>
<evidence type="ECO:0000313" key="6">
    <source>
        <dbReference type="EMBL" id="OEJ76008.1"/>
    </source>
</evidence>
<dbReference type="OrthoDB" id="176168at2"/>
<dbReference type="InterPro" id="IPR033403">
    <property type="entry name" value="DUF5110"/>
</dbReference>
<reference evidence="6" key="1">
    <citation type="submission" date="2016-09" db="EMBL/GenBank/DDBJ databases">
        <title>Draft genome of thermotolerant cyanobacterium Desertifilum sp. strain IPPAS B-1220.</title>
        <authorList>
            <person name="Sinetova M.A."/>
            <person name="Bolakhan K."/>
            <person name="Zayadan B.K."/>
            <person name="Mironov K.S."/>
            <person name="Ustinova V."/>
            <person name="Kupriyanova E.V."/>
            <person name="Sidorov R.A."/>
            <person name="Skrypnik A.N."/>
            <person name="Gogoleva N.E."/>
            <person name="Gogolev Y.V."/>
            <person name="Los D.A."/>
        </authorList>
    </citation>
    <scope>NUCLEOTIDE SEQUENCE [LARGE SCALE GENOMIC DNA]</scope>
    <source>
        <strain evidence="6">IPPAS B-1220</strain>
    </source>
</reference>
<organism evidence="6">
    <name type="scientific">Desertifilum tharense IPPAS B-1220</name>
    <dbReference type="NCBI Taxonomy" id="1781255"/>
    <lineage>
        <taxon>Bacteria</taxon>
        <taxon>Bacillati</taxon>
        <taxon>Cyanobacteriota</taxon>
        <taxon>Cyanophyceae</taxon>
        <taxon>Desertifilales</taxon>
        <taxon>Desertifilaceae</taxon>
        <taxon>Desertifilum</taxon>
    </lineage>
</organism>
<dbReference type="GO" id="GO:0005975">
    <property type="term" value="P:carbohydrate metabolic process"/>
    <property type="evidence" value="ECO:0007669"/>
    <property type="project" value="InterPro"/>
</dbReference>
<feature type="domain" description="DUF5110" evidence="4">
    <location>
        <begin position="695"/>
        <end position="764"/>
    </location>
</feature>
<dbReference type="Pfam" id="PF21365">
    <property type="entry name" value="Glyco_hydro_31_3rd"/>
    <property type="match status" value="1"/>
</dbReference>
<dbReference type="Gene3D" id="2.60.40.1180">
    <property type="entry name" value="Golgi alpha-mannosidase II"/>
    <property type="match status" value="2"/>
</dbReference>
<feature type="domain" description="Glycoside hydrolase family 31 TIM barrel" evidence="3">
    <location>
        <begin position="255"/>
        <end position="585"/>
    </location>
</feature>
<sequence>MDYQQIGDRIQCGKARFSALTEGLIRLEWSATEQFTDTPTLCAFTRPHPIPFTSISVTDDGALHLQTKIIHLIYHPSAEPFNNDNLQIEWETGNLSGNWTPSTLDNKNLGGTVASLDLVHRNLKPTGVHPANVELSYPHTEEWLYTPLKAAHQQLRKQGETTRFENPPLWYLSSFRRRDLPPAVQTCLEQWQHFPPGILSASGYSALNDSQSALIQEGKLTQRPESDTQDWYFFAYGYDYTQGLKDFVQLCGSIPMLPRWAFGVWFSLYDQMSDRSYQALCDRFTELELPLEVLLLDVDWHRSGWCGWDWNRELFPEPSQFLQWAHDSGLHIGANVHVDGVSPEESQFLALCKARNLDPQKVKSGEAFPVKDPTSSWFFDSWHPEDQQSDTSHLKSEDGWLLFNLAQPDEAQLFMQELHQPREAEGIDFWWIDGSNAQFPGVNSQLWTNHVYWTHQAQQSQRRPLILSRTGGIGSHRYPVQFSADTYAHWDVLKFLVDFTTRAGNVGVSYWSHDLGSFFGHVPGVPVIDPELLVRWVQFGCFSPIVRFHSDHGRREPWHYGTWVLNAIRKALQLRVQLVPYLYHLSREAYETGLPLCRPLYLAYPEDREAYLLGTEYLFGDRILVAPVVEPGGYRIVYLPSGGWWERGTRQFYAESDYLNLYVPLDRIPVFVKAGAILPLAESSLRVGTAPPDSLVLEVYAGADGELDLYEDDGESMDYQHQEGSRRLFRQRHEGYRSILSCDPIRGNYRGMPEMRTFNIRWIGLKPDSQIQGQGVEIAETCWQEEGLFIRLNPVSQSAHWQITAIQN</sequence>
<dbReference type="AlphaFoldDB" id="A0A1E5QN02"/>
<evidence type="ECO:0000256" key="1">
    <source>
        <dbReference type="ARBA" id="ARBA00007806"/>
    </source>
</evidence>
<dbReference type="InterPro" id="IPR000322">
    <property type="entry name" value="Glyco_hydro_31_TIM"/>
</dbReference>
<comment type="caution">
    <text evidence="6">The sequence shown here is derived from an EMBL/GenBank/DDBJ whole genome shotgun (WGS) entry which is preliminary data.</text>
</comment>
<dbReference type="InterPro" id="IPR048395">
    <property type="entry name" value="Glyco_hydro_31_C"/>
</dbReference>
<accession>A0A1E5QN02</accession>
<dbReference type="GO" id="GO:0090599">
    <property type="term" value="F:alpha-glucosidase activity"/>
    <property type="evidence" value="ECO:0007669"/>
    <property type="project" value="TreeGrafter"/>
</dbReference>
<gene>
    <name evidence="6" type="ORF">BH720_06950</name>
</gene>
<comment type="similarity">
    <text evidence="1 2">Belongs to the glycosyl hydrolase 31 family.</text>
</comment>
<dbReference type="EMBL" id="MJGC01000042">
    <property type="protein sequence ID" value="OEJ76008.1"/>
    <property type="molecule type" value="Genomic_DNA"/>
</dbReference>
<dbReference type="SUPFAM" id="SSF51445">
    <property type="entry name" value="(Trans)glycosidases"/>
    <property type="match status" value="1"/>
</dbReference>
<evidence type="ECO:0000259" key="4">
    <source>
        <dbReference type="Pfam" id="PF17137"/>
    </source>
</evidence>
<dbReference type="SUPFAM" id="SSF51011">
    <property type="entry name" value="Glycosyl hydrolase domain"/>
    <property type="match status" value="1"/>
</dbReference>
<dbReference type="STRING" id="1781255.BH720_06950"/>
<dbReference type="PANTHER" id="PTHR22762:SF89">
    <property type="entry name" value="ALPHA-XYLOSIDASE"/>
    <property type="match status" value="1"/>
</dbReference>
<dbReference type="Pfam" id="PF17137">
    <property type="entry name" value="DUF5110"/>
    <property type="match status" value="1"/>
</dbReference>
<keyword evidence="2" id="KW-0378">Hydrolase</keyword>
<dbReference type="Pfam" id="PF01055">
    <property type="entry name" value="Glyco_hydro_31_2nd"/>
    <property type="match status" value="1"/>
</dbReference>
<protein>
    <submittedName>
        <fullName evidence="6">Alpha-glucosidase</fullName>
    </submittedName>
</protein>
<keyword evidence="2" id="KW-0326">Glycosidase</keyword>
<dbReference type="InterPro" id="IPR013780">
    <property type="entry name" value="Glyco_hydro_b"/>
</dbReference>
<evidence type="ECO:0000259" key="3">
    <source>
        <dbReference type="Pfam" id="PF01055"/>
    </source>
</evidence>
<evidence type="ECO:0000256" key="2">
    <source>
        <dbReference type="RuleBase" id="RU361185"/>
    </source>
</evidence>
<dbReference type="InterPro" id="IPR017853">
    <property type="entry name" value="GH"/>
</dbReference>
<dbReference type="GO" id="GO:0006491">
    <property type="term" value="P:N-glycan processing"/>
    <property type="evidence" value="ECO:0007669"/>
    <property type="project" value="TreeGrafter"/>
</dbReference>
<dbReference type="Gene3D" id="3.20.20.80">
    <property type="entry name" value="Glycosidases"/>
    <property type="match status" value="1"/>
</dbReference>
<name>A0A1E5QN02_9CYAN</name>
<dbReference type="PANTHER" id="PTHR22762">
    <property type="entry name" value="ALPHA-GLUCOSIDASE"/>
    <property type="match status" value="1"/>
</dbReference>